<dbReference type="OrthoDB" id="9151442at2"/>
<comment type="caution">
    <text evidence="1">The sequence shown here is derived from an EMBL/GenBank/DDBJ whole genome shotgun (WGS) entry which is preliminary data.</text>
</comment>
<dbReference type="Proteomes" id="UP000005835">
    <property type="component" value="Unassembled WGS sequence"/>
</dbReference>
<evidence type="ECO:0000313" key="1">
    <source>
        <dbReference type="EMBL" id="EKB31116.1"/>
    </source>
</evidence>
<gene>
    <name evidence="1" type="ORF">HMPREF9465_01221</name>
</gene>
<evidence type="ECO:0000313" key="2">
    <source>
        <dbReference type="Proteomes" id="UP000005835"/>
    </source>
</evidence>
<reference evidence="1 2" key="1">
    <citation type="submission" date="2012-05" db="EMBL/GenBank/DDBJ databases">
        <title>The Genome Sequence of Sutterella wadsworthensis 2_1_59BFAA.</title>
        <authorList>
            <consortium name="The Broad Institute Genome Sequencing Platform"/>
            <person name="Earl A."/>
            <person name="Ward D."/>
            <person name="Feldgarden M."/>
            <person name="Gevers D."/>
            <person name="Daigneault M."/>
            <person name="Strauss J."/>
            <person name="Allen-Vercoe E."/>
            <person name="Walker B."/>
            <person name="Young S.K."/>
            <person name="Zeng Q."/>
            <person name="Gargeya S."/>
            <person name="Fitzgerald M."/>
            <person name="Haas B."/>
            <person name="Abouelleil A."/>
            <person name="Alvarado L."/>
            <person name="Arachchi H.M."/>
            <person name="Berlin A.M."/>
            <person name="Chapman S.B."/>
            <person name="Goldberg J."/>
            <person name="Griggs A."/>
            <person name="Gujja S."/>
            <person name="Hansen M."/>
            <person name="Howarth C."/>
            <person name="Imamovic A."/>
            <person name="Larimer J."/>
            <person name="McCowen C."/>
            <person name="Montmayeur A."/>
            <person name="Murphy C."/>
            <person name="Neiman D."/>
            <person name="Pearson M."/>
            <person name="Priest M."/>
            <person name="Roberts A."/>
            <person name="Saif S."/>
            <person name="Shea T."/>
            <person name="Sisk P."/>
            <person name="Sykes S."/>
            <person name="Wortman J."/>
            <person name="Nusbaum C."/>
            <person name="Birren B."/>
        </authorList>
    </citation>
    <scope>NUCLEOTIDE SEQUENCE [LARGE SCALE GENOMIC DNA]</scope>
    <source>
        <strain evidence="1 2">2_1_59BFAA</strain>
    </source>
</reference>
<organism evidence="1 2">
    <name type="scientific">Sutterella wadsworthensis 2_1_59BFAA</name>
    <dbReference type="NCBI Taxonomy" id="742823"/>
    <lineage>
        <taxon>Bacteria</taxon>
        <taxon>Pseudomonadati</taxon>
        <taxon>Pseudomonadota</taxon>
        <taxon>Betaproteobacteria</taxon>
        <taxon>Burkholderiales</taxon>
        <taxon>Sutterellaceae</taxon>
        <taxon>Sutterella</taxon>
    </lineage>
</organism>
<keyword evidence="2" id="KW-1185">Reference proteome</keyword>
<name>K1JLM4_9BURK</name>
<proteinExistence type="predicted"/>
<sequence length="127" mass="14789">MAYTAYKFKPSFVEKRLKSYKSNLMKFKGHDNLVANAVRVIRERLEADPRRYLSYGPYWWGIKKVLVDNGVPLGECDDEEIRLAYSGATDEETIVMAEEFSQIRQEPSPLMTWTTHPMPRQSILADR</sequence>
<dbReference type="PATRIC" id="fig|742823.3.peg.1213"/>
<dbReference type="RefSeq" id="WP_005435132.1">
    <property type="nucleotide sequence ID" value="NZ_JH815516.1"/>
</dbReference>
<dbReference type="STRING" id="742823.HMPREF9465_01221"/>
<dbReference type="EMBL" id="ADMG01000031">
    <property type="protein sequence ID" value="EKB31116.1"/>
    <property type="molecule type" value="Genomic_DNA"/>
</dbReference>
<dbReference type="HOGENOM" id="CLU_1969407_0_0_4"/>
<dbReference type="AlphaFoldDB" id="K1JLM4"/>
<accession>K1JLM4</accession>
<protein>
    <submittedName>
        <fullName evidence="1">Uncharacterized protein</fullName>
    </submittedName>
</protein>